<dbReference type="Proteomes" id="UP001226434">
    <property type="component" value="Unassembled WGS sequence"/>
</dbReference>
<evidence type="ECO:0000313" key="2">
    <source>
        <dbReference type="EMBL" id="MDI3319178.1"/>
    </source>
</evidence>
<dbReference type="PROSITE" id="PS51186">
    <property type="entry name" value="GNAT"/>
    <property type="match status" value="1"/>
</dbReference>
<comment type="caution">
    <text evidence="2">The sequence shown here is derived from an EMBL/GenBank/DDBJ whole genome shotgun (WGS) entry which is preliminary data.</text>
</comment>
<protein>
    <submittedName>
        <fullName evidence="2">GNAT family N-acetyltransferase</fullName>
        <ecNumber evidence="2">2.3.1.-</ecNumber>
    </submittedName>
</protein>
<evidence type="ECO:0000313" key="3">
    <source>
        <dbReference type="Proteomes" id="UP001226434"/>
    </source>
</evidence>
<dbReference type="EMBL" id="JASBRG010000003">
    <property type="protein sequence ID" value="MDI3319178.1"/>
    <property type="molecule type" value="Genomic_DNA"/>
</dbReference>
<name>A0ABT6R9E3_9BACT</name>
<gene>
    <name evidence="2" type="ORF">QJ048_05310</name>
</gene>
<dbReference type="RefSeq" id="WP_282333293.1">
    <property type="nucleotide sequence ID" value="NZ_JASBRG010000003.1"/>
</dbReference>
<dbReference type="Pfam" id="PF00583">
    <property type="entry name" value="Acetyltransf_1"/>
    <property type="match status" value="1"/>
</dbReference>
<feature type="domain" description="N-acetyltransferase" evidence="1">
    <location>
        <begin position="4"/>
        <end position="146"/>
    </location>
</feature>
<dbReference type="InterPro" id="IPR016181">
    <property type="entry name" value="Acyl_CoA_acyltransferase"/>
</dbReference>
<proteinExistence type="predicted"/>
<evidence type="ECO:0000259" key="1">
    <source>
        <dbReference type="PROSITE" id="PS51186"/>
    </source>
</evidence>
<dbReference type="GO" id="GO:0016746">
    <property type="term" value="F:acyltransferase activity"/>
    <property type="evidence" value="ECO:0007669"/>
    <property type="project" value="UniProtKB-KW"/>
</dbReference>
<dbReference type="Gene3D" id="3.40.630.30">
    <property type="match status" value="1"/>
</dbReference>
<dbReference type="EC" id="2.3.1.-" evidence="2"/>
<accession>A0ABT6R9E3</accession>
<dbReference type="SUPFAM" id="SSF55729">
    <property type="entry name" value="Acyl-CoA N-acyltransferases (Nat)"/>
    <property type="match status" value="1"/>
</dbReference>
<organism evidence="2 3">
    <name type="scientific">Pinibacter soli</name>
    <dbReference type="NCBI Taxonomy" id="3044211"/>
    <lineage>
        <taxon>Bacteria</taxon>
        <taxon>Pseudomonadati</taxon>
        <taxon>Bacteroidota</taxon>
        <taxon>Chitinophagia</taxon>
        <taxon>Chitinophagales</taxon>
        <taxon>Chitinophagaceae</taxon>
        <taxon>Pinibacter</taxon>
    </lineage>
</organism>
<sequence length="147" mass="17520">MTYKLIRAINGDSELIFDIKKRSIKPYVEKMFGWDEEWQRQFVYKNYKPQDIEFIIAEDHCIGLLEVQEYDDEIFLKNILIVNEYQEKGIGTAILKQLIERAGELHKPIRLEVLAINERAEAFYKRLGFAVTERNNIKVCMEFKIQK</sequence>
<reference evidence="2 3" key="1">
    <citation type="submission" date="2023-05" db="EMBL/GenBank/DDBJ databases">
        <title>Genome sequence of Pinibacter sp. MAH-24.</title>
        <authorList>
            <person name="Huq M.A."/>
        </authorList>
    </citation>
    <scope>NUCLEOTIDE SEQUENCE [LARGE SCALE GENOMIC DNA]</scope>
    <source>
        <strain evidence="2 3">MAH-24</strain>
    </source>
</reference>
<keyword evidence="2" id="KW-0808">Transferase</keyword>
<dbReference type="InterPro" id="IPR050276">
    <property type="entry name" value="MshD_Acetyltransferase"/>
</dbReference>
<keyword evidence="2" id="KW-0012">Acyltransferase</keyword>
<dbReference type="InterPro" id="IPR000182">
    <property type="entry name" value="GNAT_dom"/>
</dbReference>
<dbReference type="PANTHER" id="PTHR43617">
    <property type="entry name" value="L-AMINO ACID N-ACETYLTRANSFERASE"/>
    <property type="match status" value="1"/>
</dbReference>
<dbReference type="CDD" id="cd04301">
    <property type="entry name" value="NAT_SF"/>
    <property type="match status" value="1"/>
</dbReference>
<keyword evidence="3" id="KW-1185">Reference proteome</keyword>